<sequence>MKTLITCLFLTITFGFSSIAQERNESREKIKALKIAYLTEQLALTTNEAEKFWPIYNAFDKEQHELRSKQRFEMRKALRKEGAYDAMDEKEAEKLINLKLATDKQLHESEKEFIQKISSIISFKKIIKLQMAEIEFGRKLLKKYNQRDKKE</sequence>
<proteinExistence type="predicted"/>
<name>A0A2S7WBN7_9FLAO</name>
<evidence type="ECO:0008006" key="3">
    <source>
        <dbReference type="Google" id="ProtNLM"/>
    </source>
</evidence>
<dbReference type="OrthoDB" id="675330at2"/>
<accession>A0A2S7WBN7</accession>
<comment type="caution">
    <text evidence="1">The sequence shown here is derived from an EMBL/GenBank/DDBJ whole genome shotgun (WGS) entry which is preliminary data.</text>
</comment>
<protein>
    <recommendedName>
        <fullName evidence="3">Sensor of ECF-type sigma factor</fullName>
    </recommendedName>
</protein>
<gene>
    <name evidence="1" type="ORF">BTO13_05005</name>
</gene>
<organism evidence="1 2">
    <name type="scientific">Polaribacter gangjinensis</name>
    <dbReference type="NCBI Taxonomy" id="574710"/>
    <lineage>
        <taxon>Bacteria</taxon>
        <taxon>Pseudomonadati</taxon>
        <taxon>Bacteroidota</taxon>
        <taxon>Flavobacteriia</taxon>
        <taxon>Flavobacteriales</taxon>
        <taxon>Flavobacteriaceae</taxon>
    </lineage>
</organism>
<dbReference type="Proteomes" id="UP000237608">
    <property type="component" value="Unassembled WGS sequence"/>
</dbReference>
<reference evidence="1 2" key="1">
    <citation type="submission" date="2016-12" db="EMBL/GenBank/DDBJ databases">
        <title>Trade-off between light-utilization and light-protection in marine flavobacteria.</title>
        <authorList>
            <person name="Kumagai Y."/>
            <person name="Yoshizawa S."/>
            <person name="Kogure K."/>
            <person name="Iwasaki W."/>
        </authorList>
    </citation>
    <scope>NUCLEOTIDE SEQUENCE [LARGE SCALE GENOMIC DNA]</scope>
    <source>
        <strain evidence="1 2">KCTC 22729</strain>
    </source>
</reference>
<keyword evidence="2" id="KW-1185">Reference proteome</keyword>
<dbReference type="EMBL" id="MSCL01000001">
    <property type="protein sequence ID" value="PQJ74652.1"/>
    <property type="molecule type" value="Genomic_DNA"/>
</dbReference>
<dbReference type="AlphaFoldDB" id="A0A2S7WBN7"/>
<evidence type="ECO:0000313" key="1">
    <source>
        <dbReference type="EMBL" id="PQJ74652.1"/>
    </source>
</evidence>
<evidence type="ECO:0000313" key="2">
    <source>
        <dbReference type="Proteomes" id="UP000237608"/>
    </source>
</evidence>
<dbReference type="RefSeq" id="WP_105045803.1">
    <property type="nucleotide sequence ID" value="NZ_CP150662.1"/>
</dbReference>